<organism evidence="1 2">
    <name type="scientific">Athelia psychrophila</name>
    <dbReference type="NCBI Taxonomy" id="1759441"/>
    <lineage>
        <taxon>Eukaryota</taxon>
        <taxon>Fungi</taxon>
        <taxon>Dikarya</taxon>
        <taxon>Basidiomycota</taxon>
        <taxon>Agaricomycotina</taxon>
        <taxon>Agaricomycetes</taxon>
        <taxon>Agaricomycetidae</taxon>
        <taxon>Atheliales</taxon>
        <taxon>Atheliaceae</taxon>
        <taxon>Athelia</taxon>
    </lineage>
</organism>
<proteinExistence type="predicted"/>
<protein>
    <submittedName>
        <fullName evidence="1">Uncharacterized protein</fullName>
    </submittedName>
</protein>
<sequence length="100" mass="11218">MPVADRENASAYPTYTFARMNHAYHQYQPIPGQPQHPNLKLRVRLTCRMQTALLPSVLSCTFLPIRSPEYPAPSQIKVQECAGAGVAVRLQDVVDRKLQA</sequence>
<reference evidence="1 2" key="1">
    <citation type="journal article" date="2016" name="Mol. Biol. Evol.">
        <title>Comparative Genomics of Early-Diverging Mushroom-Forming Fungi Provides Insights into the Origins of Lignocellulose Decay Capabilities.</title>
        <authorList>
            <person name="Nagy L.G."/>
            <person name="Riley R."/>
            <person name="Tritt A."/>
            <person name="Adam C."/>
            <person name="Daum C."/>
            <person name="Floudas D."/>
            <person name="Sun H."/>
            <person name="Yadav J.S."/>
            <person name="Pangilinan J."/>
            <person name="Larsson K.H."/>
            <person name="Matsuura K."/>
            <person name="Barry K."/>
            <person name="Labutti K."/>
            <person name="Kuo R."/>
            <person name="Ohm R.A."/>
            <person name="Bhattacharya S.S."/>
            <person name="Shirouzu T."/>
            <person name="Yoshinaga Y."/>
            <person name="Martin F.M."/>
            <person name="Grigoriev I.V."/>
            <person name="Hibbett D.S."/>
        </authorList>
    </citation>
    <scope>NUCLEOTIDE SEQUENCE [LARGE SCALE GENOMIC DNA]</scope>
    <source>
        <strain evidence="1 2">CBS 109695</strain>
    </source>
</reference>
<gene>
    <name evidence="1" type="ORF">FIBSPDRAFT_946595</name>
</gene>
<dbReference type="EMBL" id="KV417497">
    <property type="protein sequence ID" value="KZP29715.1"/>
    <property type="molecule type" value="Genomic_DNA"/>
</dbReference>
<name>A0A166SQK8_9AGAM</name>
<dbReference type="AlphaFoldDB" id="A0A166SQK8"/>
<evidence type="ECO:0000313" key="1">
    <source>
        <dbReference type="EMBL" id="KZP29715.1"/>
    </source>
</evidence>
<dbReference type="Proteomes" id="UP000076532">
    <property type="component" value="Unassembled WGS sequence"/>
</dbReference>
<accession>A0A166SQK8</accession>
<keyword evidence="2" id="KW-1185">Reference proteome</keyword>
<evidence type="ECO:0000313" key="2">
    <source>
        <dbReference type="Proteomes" id="UP000076532"/>
    </source>
</evidence>